<dbReference type="InterPro" id="IPR051046">
    <property type="entry name" value="MurCDEF_CellWall_CoF430Synth"/>
</dbReference>
<gene>
    <name evidence="10" type="primary">murF</name>
    <name evidence="15" type="ORF">AM592_21485</name>
</gene>
<dbReference type="Pfam" id="PF08245">
    <property type="entry name" value="Mur_ligase_M"/>
    <property type="match status" value="1"/>
</dbReference>
<keyword evidence="2 10" id="KW-0436">Ligase</keyword>
<dbReference type="EMBL" id="CP012600">
    <property type="protein sequence ID" value="ALC83800.1"/>
    <property type="molecule type" value="Genomic_DNA"/>
</dbReference>
<keyword evidence="7 10" id="KW-0573">Peptidoglycan synthesis</keyword>
<keyword evidence="9 10" id="KW-0961">Cell wall biogenesis/degradation</keyword>
<feature type="domain" description="Mur ligase N-terminal catalytic" evidence="12">
    <location>
        <begin position="26"/>
        <end position="101"/>
    </location>
</feature>
<comment type="pathway">
    <text evidence="10 11">Cell wall biogenesis; peptidoglycan biosynthesis.</text>
</comment>
<sequence length="457" mass="50192">MIERTAKEIADMTNGTLGDTAYYQKKITGVTTDTRKIEKGQLFVPISGENFNGHTFAKAALEKGAAAVLWSAAEPDPPEHGAVIVVNDTLEALQQLASAYRKSINPKVVGVTGSNGKTTTKDMIYSILTTEYRVHKTQGNYNNHIGLPLTILDMPEETEIAILEMGMSAKGEIDFLTKLAKPDIAVITNIGDSHLLDLGSRENIADAKFEIANGLSKDGVLIYTGDEPLLADKVKNVAFALKSFGENKDNSYQISEIELGKEGTYFKLRDIEQPFYIPVLGKHNVRNALAAIAAANEFHVDLSRIAEGLTNLKMTGMRLEMLQMSDGLSIINDAYNASPTSMRAAIDLLQGMQGFRKKHLVLGDILELGKDEKMYHEQIGMEIDSSQIQFVYTYGKLGEYIANGANGNFQEGCVMHFDDKKALARELQNRTAPEDIVLIKASRGMKLEDVISHLKIS</sequence>
<dbReference type="GO" id="GO:0009252">
    <property type="term" value="P:peptidoglycan biosynthetic process"/>
    <property type="evidence" value="ECO:0007669"/>
    <property type="project" value="UniProtKB-UniRule"/>
</dbReference>
<keyword evidence="3 10" id="KW-0132">Cell division</keyword>
<keyword evidence="16" id="KW-1185">Reference proteome</keyword>
<accession>A0A0M4G0V8</accession>
<dbReference type="Pfam" id="PF01225">
    <property type="entry name" value="Mur_ligase"/>
    <property type="match status" value="1"/>
</dbReference>
<name>A0A0M4G0V8_9BACI</name>
<dbReference type="InterPro" id="IPR035911">
    <property type="entry name" value="MurE/MurF_N"/>
</dbReference>
<dbReference type="STRING" id="1441095.AM592_21485"/>
<keyword evidence="5 10" id="KW-0067">ATP-binding</keyword>
<dbReference type="InterPro" id="IPR000713">
    <property type="entry name" value="Mur_ligase_N"/>
</dbReference>
<dbReference type="PANTHER" id="PTHR43024">
    <property type="entry name" value="UDP-N-ACETYLMURAMOYL-TRIPEPTIDE--D-ALANYL-D-ALANINE LIGASE"/>
    <property type="match status" value="1"/>
</dbReference>
<evidence type="ECO:0000256" key="3">
    <source>
        <dbReference type="ARBA" id="ARBA00022618"/>
    </source>
</evidence>
<dbReference type="OrthoDB" id="9801978at2"/>
<evidence type="ECO:0000259" key="14">
    <source>
        <dbReference type="Pfam" id="PF08245"/>
    </source>
</evidence>
<proteinExistence type="inferred from homology"/>
<evidence type="ECO:0000313" key="16">
    <source>
        <dbReference type="Proteomes" id="UP000067625"/>
    </source>
</evidence>
<evidence type="ECO:0000259" key="13">
    <source>
        <dbReference type="Pfam" id="PF02875"/>
    </source>
</evidence>
<dbReference type="PATRIC" id="fig|1441095.3.peg.4759"/>
<reference evidence="15 16" key="2">
    <citation type="journal article" date="2016" name="Int. J. Syst. Evol. Microbiol.">
        <title>Bacillus gobiensis sp. nov., isolated from a soil sample.</title>
        <authorList>
            <person name="Liu B."/>
            <person name="Liu G.H."/>
            <person name="Cetin S."/>
            <person name="Schumann P."/>
            <person name="Pan Z.Z."/>
            <person name="Chen Q.Q."/>
        </authorList>
    </citation>
    <scope>NUCLEOTIDE SEQUENCE [LARGE SCALE GENOMIC DNA]</scope>
    <source>
        <strain evidence="15 16">FJAT-4402</strain>
    </source>
</reference>
<dbReference type="InterPro" id="IPR005863">
    <property type="entry name" value="UDP-N-AcMur_synth"/>
</dbReference>
<protein>
    <recommendedName>
        <fullName evidence="10 11">UDP-N-acetylmuramoyl-tripeptide--D-alanyl-D-alanine ligase</fullName>
        <ecNumber evidence="10 11">6.3.2.10</ecNumber>
    </recommendedName>
    <alternativeName>
        <fullName evidence="10">D-alanyl-D-alanine-adding enzyme</fullName>
    </alternativeName>
</protein>
<dbReference type="InterPro" id="IPR036615">
    <property type="entry name" value="Mur_ligase_C_dom_sf"/>
</dbReference>
<keyword evidence="4 10" id="KW-0547">Nucleotide-binding</keyword>
<keyword evidence="6 10" id="KW-0133">Cell shape</keyword>
<evidence type="ECO:0000313" key="15">
    <source>
        <dbReference type="EMBL" id="ALC83800.1"/>
    </source>
</evidence>
<dbReference type="GO" id="GO:0008360">
    <property type="term" value="P:regulation of cell shape"/>
    <property type="evidence" value="ECO:0007669"/>
    <property type="project" value="UniProtKB-KW"/>
</dbReference>
<dbReference type="Pfam" id="PF02875">
    <property type="entry name" value="Mur_ligase_C"/>
    <property type="match status" value="1"/>
</dbReference>
<comment type="catalytic activity">
    <reaction evidence="10 11">
        <text>D-alanyl-D-alanine + UDP-N-acetyl-alpha-D-muramoyl-L-alanyl-gamma-D-glutamyl-meso-2,6-diaminopimelate + ATP = UDP-N-acetyl-alpha-D-muramoyl-L-alanyl-gamma-D-glutamyl-meso-2,6-diaminopimeloyl-D-alanyl-D-alanine + ADP + phosphate + H(+)</text>
        <dbReference type="Rhea" id="RHEA:28374"/>
        <dbReference type="ChEBI" id="CHEBI:15378"/>
        <dbReference type="ChEBI" id="CHEBI:30616"/>
        <dbReference type="ChEBI" id="CHEBI:43474"/>
        <dbReference type="ChEBI" id="CHEBI:57822"/>
        <dbReference type="ChEBI" id="CHEBI:61386"/>
        <dbReference type="ChEBI" id="CHEBI:83905"/>
        <dbReference type="ChEBI" id="CHEBI:456216"/>
        <dbReference type="EC" id="6.3.2.10"/>
    </reaction>
</comment>
<evidence type="ECO:0000256" key="9">
    <source>
        <dbReference type="ARBA" id="ARBA00023316"/>
    </source>
</evidence>
<dbReference type="InterPro" id="IPR036565">
    <property type="entry name" value="Mur-like_cat_sf"/>
</dbReference>
<dbReference type="GO" id="GO:0047480">
    <property type="term" value="F:UDP-N-acetylmuramoyl-tripeptide-D-alanyl-D-alanine ligase activity"/>
    <property type="evidence" value="ECO:0007669"/>
    <property type="project" value="UniProtKB-UniRule"/>
</dbReference>
<dbReference type="NCBIfam" id="TIGR01143">
    <property type="entry name" value="murF"/>
    <property type="match status" value="1"/>
</dbReference>
<evidence type="ECO:0000256" key="5">
    <source>
        <dbReference type="ARBA" id="ARBA00022840"/>
    </source>
</evidence>
<dbReference type="RefSeq" id="WP_053605673.1">
    <property type="nucleotide sequence ID" value="NZ_CP012600.1"/>
</dbReference>
<keyword evidence="8 10" id="KW-0131">Cell cycle</keyword>
<evidence type="ECO:0000256" key="11">
    <source>
        <dbReference type="RuleBase" id="RU004136"/>
    </source>
</evidence>
<dbReference type="GO" id="GO:0005524">
    <property type="term" value="F:ATP binding"/>
    <property type="evidence" value="ECO:0007669"/>
    <property type="project" value="UniProtKB-UniRule"/>
</dbReference>
<dbReference type="AlphaFoldDB" id="A0A0M4G0V8"/>
<comment type="function">
    <text evidence="10 11">Involved in cell wall formation. Catalyzes the final step in the synthesis of UDP-N-acetylmuramoyl-pentapeptide, the precursor of murein.</text>
</comment>
<dbReference type="Gene3D" id="3.40.1390.10">
    <property type="entry name" value="MurE/MurF, N-terminal domain"/>
    <property type="match status" value="1"/>
</dbReference>
<dbReference type="SUPFAM" id="SSF53623">
    <property type="entry name" value="MurD-like peptide ligases, catalytic domain"/>
    <property type="match status" value="1"/>
</dbReference>
<dbReference type="SUPFAM" id="SSF63418">
    <property type="entry name" value="MurE/MurF N-terminal domain"/>
    <property type="match status" value="1"/>
</dbReference>
<feature type="domain" description="Mur ligase central" evidence="14">
    <location>
        <begin position="111"/>
        <end position="295"/>
    </location>
</feature>
<evidence type="ECO:0000256" key="2">
    <source>
        <dbReference type="ARBA" id="ARBA00022598"/>
    </source>
</evidence>
<evidence type="ECO:0000256" key="4">
    <source>
        <dbReference type="ARBA" id="ARBA00022741"/>
    </source>
</evidence>
<dbReference type="EC" id="6.3.2.10" evidence="10 11"/>
<dbReference type="Proteomes" id="UP000067625">
    <property type="component" value="Chromosome"/>
</dbReference>
<evidence type="ECO:0000256" key="10">
    <source>
        <dbReference type="HAMAP-Rule" id="MF_02019"/>
    </source>
</evidence>
<dbReference type="Gene3D" id="3.90.190.20">
    <property type="entry name" value="Mur ligase, C-terminal domain"/>
    <property type="match status" value="1"/>
</dbReference>
<evidence type="ECO:0000256" key="7">
    <source>
        <dbReference type="ARBA" id="ARBA00022984"/>
    </source>
</evidence>
<feature type="binding site" evidence="10">
    <location>
        <begin position="113"/>
        <end position="119"/>
    </location>
    <ligand>
        <name>ATP</name>
        <dbReference type="ChEBI" id="CHEBI:30616"/>
    </ligand>
</feature>
<dbReference type="PANTHER" id="PTHR43024:SF1">
    <property type="entry name" value="UDP-N-ACETYLMURAMOYL-TRIPEPTIDE--D-ALANYL-D-ALANINE LIGASE"/>
    <property type="match status" value="1"/>
</dbReference>
<comment type="subcellular location">
    <subcellularLocation>
        <location evidence="10 11">Cytoplasm</location>
    </subcellularLocation>
</comment>
<dbReference type="UniPathway" id="UPA00219"/>
<dbReference type="SUPFAM" id="SSF53244">
    <property type="entry name" value="MurD-like peptide ligases, peptide-binding domain"/>
    <property type="match status" value="1"/>
</dbReference>
<organism evidence="15 16">
    <name type="scientific">Bacillus gobiensis</name>
    <dbReference type="NCBI Taxonomy" id="1441095"/>
    <lineage>
        <taxon>Bacteria</taxon>
        <taxon>Bacillati</taxon>
        <taxon>Bacillota</taxon>
        <taxon>Bacilli</taxon>
        <taxon>Bacillales</taxon>
        <taxon>Bacillaceae</taxon>
        <taxon>Bacillus</taxon>
    </lineage>
</organism>
<dbReference type="GO" id="GO:0008766">
    <property type="term" value="F:UDP-N-acetylmuramoylalanyl-D-glutamyl-2,6-diaminopimelate-D-alanyl-D-alanine ligase activity"/>
    <property type="evidence" value="ECO:0007669"/>
    <property type="project" value="RHEA"/>
</dbReference>
<feature type="domain" description="Mur ligase C-terminal" evidence="13">
    <location>
        <begin position="317"/>
        <end position="443"/>
    </location>
</feature>
<dbReference type="GO" id="GO:0071555">
    <property type="term" value="P:cell wall organization"/>
    <property type="evidence" value="ECO:0007669"/>
    <property type="project" value="UniProtKB-KW"/>
</dbReference>
<dbReference type="Gene3D" id="3.40.1190.10">
    <property type="entry name" value="Mur-like, catalytic domain"/>
    <property type="match status" value="1"/>
</dbReference>
<evidence type="ECO:0000256" key="6">
    <source>
        <dbReference type="ARBA" id="ARBA00022960"/>
    </source>
</evidence>
<dbReference type="HAMAP" id="MF_02019">
    <property type="entry name" value="MurF"/>
    <property type="match status" value="1"/>
</dbReference>
<evidence type="ECO:0000256" key="8">
    <source>
        <dbReference type="ARBA" id="ARBA00023306"/>
    </source>
</evidence>
<dbReference type="InterPro" id="IPR013221">
    <property type="entry name" value="Mur_ligase_cen"/>
</dbReference>
<dbReference type="InterPro" id="IPR004101">
    <property type="entry name" value="Mur_ligase_C"/>
</dbReference>
<evidence type="ECO:0000259" key="12">
    <source>
        <dbReference type="Pfam" id="PF01225"/>
    </source>
</evidence>
<dbReference type="GO" id="GO:0051301">
    <property type="term" value="P:cell division"/>
    <property type="evidence" value="ECO:0007669"/>
    <property type="project" value="UniProtKB-KW"/>
</dbReference>
<dbReference type="GO" id="GO:0005737">
    <property type="term" value="C:cytoplasm"/>
    <property type="evidence" value="ECO:0007669"/>
    <property type="project" value="UniProtKB-SubCell"/>
</dbReference>
<evidence type="ECO:0000256" key="1">
    <source>
        <dbReference type="ARBA" id="ARBA00022490"/>
    </source>
</evidence>
<reference evidence="16" key="1">
    <citation type="submission" date="2015-08" db="EMBL/GenBank/DDBJ databases">
        <title>Genome sequencing project for genomic taxonomy and phylogenomics of Bacillus-like bacteria.</title>
        <authorList>
            <person name="Liu B."/>
            <person name="Wang J."/>
            <person name="Zhu Y."/>
            <person name="Liu G."/>
            <person name="Chen Q."/>
            <person name="Chen Z."/>
            <person name="Lan J."/>
            <person name="Che J."/>
            <person name="Ge C."/>
            <person name="Shi H."/>
            <person name="Pan Z."/>
            <person name="Liu X."/>
        </authorList>
    </citation>
    <scope>NUCLEOTIDE SEQUENCE [LARGE SCALE GENOMIC DNA]</scope>
    <source>
        <strain evidence="16">FJAT-4402</strain>
    </source>
</reference>
<keyword evidence="1 10" id="KW-0963">Cytoplasm</keyword>
<comment type="similarity">
    <text evidence="10">Belongs to the MurCDEF family. MurF subfamily.</text>
</comment>